<keyword evidence="1" id="KW-0175">Coiled coil</keyword>
<dbReference type="Proteomes" id="UP000036106">
    <property type="component" value="Chromosome"/>
</dbReference>
<dbReference type="OrthoDB" id="706686at2"/>
<dbReference type="RefSeq" id="WP_048706257.1">
    <property type="nucleotide sequence ID" value="NZ_CP012034.1"/>
</dbReference>
<dbReference type="AlphaFoldDB" id="A0A0H4QNJ0"/>
<dbReference type="KEGG" id="lgn:ABM34_12840"/>
<sequence>MDNDLIKAVQEWSKERGLDNNDPAKQLNKLQEEIDELKEAYKNHDFSNANSGFPDSIGDVMVVMIILCQQTGFDLKDCLELAVDTIKNRKGKTLNGVFIKDEGNNH</sequence>
<dbReference type="Gene3D" id="1.10.287.1080">
    <property type="entry name" value="MazG-like"/>
    <property type="match status" value="1"/>
</dbReference>
<dbReference type="EMBL" id="CP012034">
    <property type="protein sequence ID" value="AKP68338.1"/>
    <property type="molecule type" value="Genomic_DNA"/>
</dbReference>
<evidence type="ECO:0000256" key="1">
    <source>
        <dbReference type="SAM" id="Coils"/>
    </source>
</evidence>
<dbReference type="InterPro" id="IPR021130">
    <property type="entry name" value="PRib-ATP_PPHydrolase-like"/>
</dbReference>
<gene>
    <name evidence="2" type="ORF">ABM34_12840</name>
</gene>
<protein>
    <submittedName>
        <fullName evidence="2">Uncharacterized protein</fullName>
    </submittedName>
</protein>
<accession>A0A0H4QNJ0</accession>
<evidence type="ECO:0000313" key="2">
    <source>
        <dbReference type="EMBL" id="AKP68338.1"/>
    </source>
</evidence>
<organism evidence="2 3">
    <name type="scientific">Companilactobacillus ginsenosidimutans</name>
    <dbReference type="NCBI Taxonomy" id="1007676"/>
    <lineage>
        <taxon>Bacteria</taxon>
        <taxon>Bacillati</taxon>
        <taxon>Bacillota</taxon>
        <taxon>Bacilli</taxon>
        <taxon>Lactobacillales</taxon>
        <taxon>Lactobacillaceae</taxon>
        <taxon>Companilactobacillus</taxon>
    </lineage>
</organism>
<proteinExistence type="predicted"/>
<dbReference type="PATRIC" id="fig|1007676.4.peg.2602"/>
<dbReference type="SUPFAM" id="SSF101386">
    <property type="entry name" value="all-alpha NTP pyrophosphatases"/>
    <property type="match status" value="1"/>
</dbReference>
<feature type="coiled-coil region" evidence="1">
    <location>
        <begin position="20"/>
        <end position="47"/>
    </location>
</feature>
<reference evidence="3" key="1">
    <citation type="submission" date="2015-07" db="EMBL/GenBank/DDBJ databases">
        <title>Lactobacillus ginsenosidimutans/EMML 3141/ whole genome sequencing.</title>
        <authorList>
            <person name="Kim M.K."/>
            <person name="Im W.-T."/>
            <person name="Srinivasan S."/>
            <person name="Lee J.-J."/>
        </authorList>
    </citation>
    <scope>NUCLEOTIDE SEQUENCE [LARGE SCALE GENOMIC DNA]</scope>
    <source>
        <strain evidence="3">EMML 3041</strain>
    </source>
</reference>
<dbReference type="STRING" id="1007676.ABM34_12840"/>
<name>A0A0H4QNJ0_9LACO</name>
<dbReference type="CDD" id="cd11540">
    <property type="entry name" value="NTP-PPase_u3"/>
    <property type="match status" value="1"/>
</dbReference>
<dbReference type="Pfam" id="PF01503">
    <property type="entry name" value="PRA-PH"/>
    <property type="match status" value="1"/>
</dbReference>
<keyword evidence="3" id="KW-1185">Reference proteome</keyword>
<evidence type="ECO:0000313" key="3">
    <source>
        <dbReference type="Proteomes" id="UP000036106"/>
    </source>
</evidence>